<dbReference type="PANTHER" id="PTHR42928">
    <property type="entry name" value="TRICARBOXYLATE-BINDING PROTEIN"/>
    <property type="match status" value="1"/>
</dbReference>
<dbReference type="PANTHER" id="PTHR42928:SF3">
    <property type="entry name" value="UPF0065 PROTEIN YFLP"/>
    <property type="match status" value="1"/>
</dbReference>
<dbReference type="AlphaFoldDB" id="A0A369VZQ6"/>
<dbReference type="InterPro" id="IPR042100">
    <property type="entry name" value="Bug_dom1"/>
</dbReference>
<gene>
    <name evidence="3" type="ORF">DVH29_15745</name>
</gene>
<keyword evidence="4" id="KW-1185">Reference proteome</keyword>
<protein>
    <submittedName>
        <fullName evidence="3">Tripartite tricarboxylate transporter substrate binding protein</fullName>
    </submittedName>
</protein>
<dbReference type="Gene3D" id="3.40.190.10">
    <property type="entry name" value="Periplasmic binding protein-like II"/>
    <property type="match status" value="1"/>
</dbReference>
<dbReference type="InterPro" id="IPR005064">
    <property type="entry name" value="BUG"/>
</dbReference>
<dbReference type="Gene3D" id="3.40.190.150">
    <property type="entry name" value="Bordetella uptake gene, domain 1"/>
    <property type="match status" value="1"/>
</dbReference>
<sequence length="330" mass="36110">MLQSQLNNQGLSKQPFRRFSYLTFLAGAIFSCTTASAQDFPEQDITYIVQSGVGGGSDILARTFANVVDELDLLPVNILVENRAGGAGAIAYSFLAQQKGNAHYLGGVGVSFFTTPLLGNSAVDYRDFTPVAAVAYSPYILSVRTESDIMSVEDIRGRPDTTAGTGAVVSDPTLLSRMLERELDTQIRVVPFDGEGEVLSAVLGGHLDLVFGNPSEIIEQIQAGNLRPLAVTASERLASLPDVPTFTELGHDIEHIQLRGLVLPPDVSSEHIAFWEDILRTVAESDLWRSEYVDRFNDEPIFLDSQAFGEQMVETNETYETLMRELDLID</sequence>
<dbReference type="Pfam" id="PF03401">
    <property type="entry name" value="TctC"/>
    <property type="match status" value="1"/>
</dbReference>
<dbReference type="Proteomes" id="UP000253759">
    <property type="component" value="Unassembled WGS sequence"/>
</dbReference>
<organism evidence="3 4">
    <name type="scientific">Pelagibacterium lacus</name>
    <dbReference type="NCBI Taxonomy" id="2282655"/>
    <lineage>
        <taxon>Bacteria</taxon>
        <taxon>Pseudomonadati</taxon>
        <taxon>Pseudomonadota</taxon>
        <taxon>Alphaproteobacteria</taxon>
        <taxon>Hyphomicrobiales</taxon>
        <taxon>Devosiaceae</taxon>
        <taxon>Pelagibacterium</taxon>
    </lineage>
</organism>
<proteinExistence type="inferred from homology"/>
<accession>A0A369VZQ6</accession>
<dbReference type="OrthoDB" id="7246401at2"/>
<evidence type="ECO:0000256" key="1">
    <source>
        <dbReference type="ARBA" id="ARBA00006987"/>
    </source>
</evidence>
<reference evidence="4" key="1">
    <citation type="submission" date="2018-07" db="EMBL/GenBank/DDBJ databases">
        <authorList>
            <person name="Liu B.-T."/>
            <person name="Du Z."/>
        </authorList>
    </citation>
    <scope>NUCLEOTIDE SEQUENCE [LARGE SCALE GENOMIC DNA]</scope>
    <source>
        <strain evidence="4">XYN52</strain>
    </source>
</reference>
<comment type="similarity">
    <text evidence="1">Belongs to the UPF0065 (bug) family.</text>
</comment>
<feature type="chain" id="PRO_5016961495" evidence="2">
    <location>
        <begin position="38"/>
        <end position="330"/>
    </location>
</feature>
<keyword evidence="2" id="KW-0732">Signal</keyword>
<comment type="caution">
    <text evidence="3">The sequence shown here is derived from an EMBL/GenBank/DDBJ whole genome shotgun (WGS) entry which is preliminary data.</text>
</comment>
<feature type="signal peptide" evidence="2">
    <location>
        <begin position="1"/>
        <end position="37"/>
    </location>
</feature>
<dbReference type="EMBL" id="QQNH01000048">
    <property type="protein sequence ID" value="RDE07623.1"/>
    <property type="molecule type" value="Genomic_DNA"/>
</dbReference>
<evidence type="ECO:0000256" key="2">
    <source>
        <dbReference type="SAM" id="SignalP"/>
    </source>
</evidence>
<dbReference type="PIRSF" id="PIRSF017082">
    <property type="entry name" value="YflP"/>
    <property type="match status" value="1"/>
</dbReference>
<dbReference type="CDD" id="cd07012">
    <property type="entry name" value="PBP2_Bug_TTT"/>
    <property type="match status" value="1"/>
</dbReference>
<name>A0A369VZQ6_9HYPH</name>
<dbReference type="SUPFAM" id="SSF53850">
    <property type="entry name" value="Periplasmic binding protein-like II"/>
    <property type="match status" value="1"/>
</dbReference>
<evidence type="ECO:0000313" key="3">
    <source>
        <dbReference type="EMBL" id="RDE07623.1"/>
    </source>
</evidence>
<dbReference type="RefSeq" id="WP_114647138.1">
    <property type="nucleotide sequence ID" value="NZ_QQNH01000048.1"/>
</dbReference>
<evidence type="ECO:0000313" key="4">
    <source>
        <dbReference type="Proteomes" id="UP000253759"/>
    </source>
</evidence>